<protein>
    <recommendedName>
        <fullName evidence="3">methylated-DNA--[protein]-cysteine S-methyltransferase</fullName>
        <ecNumber evidence="3">2.1.1.63</ecNumber>
    </recommendedName>
</protein>
<evidence type="ECO:0000256" key="7">
    <source>
        <dbReference type="ARBA" id="ARBA00023204"/>
    </source>
</evidence>
<feature type="domain" description="Methylguanine DNA methyltransferase ribonuclease-like" evidence="10">
    <location>
        <begin position="4"/>
        <end position="65"/>
    </location>
</feature>
<organism evidence="11 12">
    <name type="scientific">Campylobacter corcagiensis</name>
    <dbReference type="NCBI Taxonomy" id="1448857"/>
    <lineage>
        <taxon>Bacteria</taxon>
        <taxon>Pseudomonadati</taxon>
        <taxon>Campylobacterota</taxon>
        <taxon>Epsilonproteobacteria</taxon>
        <taxon>Campylobacterales</taxon>
        <taxon>Campylobacteraceae</taxon>
        <taxon>Campylobacter</taxon>
    </lineage>
</organism>
<dbReference type="PANTHER" id="PTHR10815">
    <property type="entry name" value="METHYLATED-DNA--PROTEIN-CYSTEINE METHYLTRANSFERASE"/>
    <property type="match status" value="1"/>
</dbReference>
<comment type="similarity">
    <text evidence="2">Belongs to the MGMT family.</text>
</comment>
<comment type="catalytic activity">
    <reaction evidence="1">
        <text>a 4-O-methyl-thymidine in DNA + L-cysteinyl-[protein] = a thymidine in DNA + S-methyl-L-cysteinyl-[protein]</text>
        <dbReference type="Rhea" id="RHEA:53428"/>
        <dbReference type="Rhea" id="RHEA-COMP:10131"/>
        <dbReference type="Rhea" id="RHEA-COMP:10132"/>
        <dbReference type="Rhea" id="RHEA-COMP:13555"/>
        <dbReference type="Rhea" id="RHEA-COMP:13556"/>
        <dbReference type="ChEBI" id="CHEBI:29950"/>
        <dbReference type="ChEBI" id="CHEBI:82612"/>
        <dbReference type="ChEBI" id="CHEBI:137386"/>
        <dbReference type="ChEBI" id="CHEBI:137387"/>
        <dbReference type="EC" id="2.1.1.63"/>
    </reaction>
</comment>
<evidence type="ECO:0000256" key="3">
    <source>
        <dbReference type="ARBA" id="ARBA00011918"/>
    </source>
</evidence>
<evidence type="ECO:0000256" key="4">
    <source>
        <dbReference type="ARBA" id="ARBA00022603"/>
    </source>
</evidence>
<dbReference type="InterPro" id="IPR036388">
    <property type="entry name" value="WH-like_DNA-bd_sf"/>
</dbReference>
<dbReference type="InterPro" id="IPR008332">
    <property type="entry name" value="MethylG_MeTrfase_N"/>
</dbReference>
<evidence type="ECO:0000313" key="12">
    <source>
        <dbReference type="Proteomes" id="UP000594749"/>
    </source>
</evidence>
<dbReference type="Proteomes" id="UP000594749">
    <property type="component" value="Chromosome"/>
</dbReference>
<sequence>MEKIYYKAPFGNLEILGDKSGIYTINFSDKFLNLKPKDENLTLCLDELDRYFKGKLRNFSVKLNLTGTKFEREIYQTLLKIPYGKTLSYKEVAEISGHKNAYRAVGNANAKNKIPIIVPCHRVVATNGLGGYFGGISVKKFLLNLEGAI</sequence>
<dbReference type="SUPFAM" id="SSF46767">
    <property type="entry name" value="Methylated DNA-protein cysteine methyltransferase, C-terminal domain"/>
    <property type="match status" value="1"/>
</dbReference>
<gene>
    <name evidence="11" type="ORF">IMC76_07380</name>
</gene>
<reference evidence="11 12" key="1">
    <citation type="submission" date="2020-10" db="EMBL/GenBank/DDBJ databases">
        <title>Campylobacter and Helicobacter PacBio genomes.</title>
        <authorList>
            <person name="Lane C."/>
        </authorList>
    </citation>
    <scope>NUCLEOTIDE SEQUENCE [LARGE SCALE GENOMIC DNA]</scope>
    <source>
        <strain evidence="11 12">2016D-0077</strain>
    </source>
</reference>
<evidence type="ECO:0000256" key="2">
    <source>
        <dbReference type="ARBA" id="ARBA00008711"/>
    </source>
</evidence>
<evidence type="ECO:0000259" key="10">
    <source>
        <dbReference type="Pfam" id="PF02870"/>
    </source>
</evidence>
<dbReference type="PANTHER" id="PTHR10815:SF13">
    <property type="entry name" value="METHYLATED-DNA--PROTEIN-CYSTEINE METHYLTRANSFERASE"/>
    <property type="match status" value="1"/>
</dbReference>
<name>A0A7M1LGP0_9BACT</name>
<dbReference type="GO" id="GO:0003908">
    <property type="term" value="F:methylated-DNA-[protein]-cysteine S-methyltransferase activity"/>
    <property type="evidence" value="ECO:0007669"/>
    <property type="project" value="UniProtKB-EC"/>
</dbReference>
<evidence type="ECO:0000256" key="5">
    <source>
        <dbReference type="ARBA" id="ARBA00022679"/>
    </source>
</evidence>
<dbReference type="PROSITE" id="PS00374">
    <property type="entry name" value="MGMT"/>
    <property type="match status" value="1"/>
</dbReference>
<keyword evidence="7" id="KW-0234">DNA repair</keyword>
<dbReference type="FunFam" id="1.10.10.10:FF:000214">
    <property type="entry name" value="Methylated-DNA--protein-cysteine methyltransferase"/>
    <property type="match status" value="1"/>
</dbReference>
<keyword evidence="12" id="KW-1185">Reference proteome</keyword>
<dbReference type="EC" id="2.1.1.63" evidence="3"/>
<dbReference type="InterPro" id="IPR036631">
    <property type="entry name" value="MGMT_N_sf"/>
</dbReference>
<dbReference type="Pfam" id="PF02870">
    <property type="entry name" value="Methyltransf_1N"/>
    <property type="match status" value="1"/>
</dbReference>
<dbReference type="NCBIfam" id="TIGR00589">
    <property type="entry name" value="ogt"/>
    <property type="match status" value="1"/>
</dbReference>
<dbReference type="Pfam" id="PF01035">
    <property type="entry name" value="DNA_binding_1"/>
    <property type="match status" value="1"/>
</dbReference>
<proteinExistence type="inferred from homology"/>
<evidence type="ECO:0000256" key="1">
    <source>
        <dbReference type="ARBA" id="ARBA00001286"/>
    </source>
</evidence>
<evidence type="ECO:0000256" key="8">
    <source>
        <dbReference type="ARBA" id="ARBA00049348"/>
    </source>
</evidence>
<keyword evidence="6" id="KW-0227">DNA damage</keyword>
<dbReference type="CDD" id="cd06445">
    <property type="entry name" value="ATase"/>
    <property type="match status" value="1"/>
</dbReference>
<dbReference type="GO" id="GO:0032259">
    <property type="term" value="P:methylation"/>
    <property type="evidence" value="ECO:0007669"/>
    <property type="project" value="UniProtKB-KW"/>
</dbReference>
<feature type="domain" description="Methylated-DNA-[protein]-cysteine S-methyltransferase DNA binding" evidence="9">
    <location>
        <begin position="70"/>
        <end position="148"/>
    </location>
</feature>
<dbReference type="EMBL" id="CP063078">
    <property type="protein sequence ID" value="QOQ87026.1"/>
    <property type="molecule type" value="Genomic_DNA"/>
</dbReference>
<dbReference type="InterPro" id="IPR014048">
    <property type="entry name" value="MethylDNA_cys_MeTrfase_DNA-bd"/>
</dbReference>
<dbReference type="RefSeq" id="WP_025803383.1">
    <property type="nucleotide sequence ID" value="NZ_CP053842.1"/>
</dbReference>
<evidence type="ECO:0000313" key="11">
    <source>
        <dbReference type="EMBL" id="QOQ87026.1"/>
    </source>
</evidence>
<dbReference type="GO" id="GO:0006281">
    <property type="term" value="P:DNA repair"/>
    <property type="evidence" value="ECO:0007669"/>
    <property type="project" value="UniProtKB-KW"/>
</dbReference>
<comment type="catalytic activity">
    <reaction evidence="8">
        <text>a 6-O-methyl-2'-deoxyguanosine in DNA + L-cysteinyl-[protein] = S-methyl-L-cysteinyl-[protein] + a 2'-deoxyguanosine in DNA</text>
        <dbReference type="Rhea" id="RHEA:24000"/>
        <dbReference type="Rhea" id="RHEA-COMP:10131"/>
        <dbReference type="Rhea" id="RHEA-COMP:10132"/>
        <dbReference type="Rhea" id="RHEA-COMP:11367"/>
        <dbReference type="Rhea" id="RHEA-COMP:11368"/>
        <dbReference type="ChEBI" id="CHEBI:29950"/>
        <dbReference type="ChEBI" id="CHEBI:82612"/>
        <dbReference type="ChEBI" id="CHEBI:85445"/>
        <dbReference type="ChEBI" id="CHEBI:85448"/>
        <dbReference type="EC" id="2.1.1.63"/>
    </reaction>
</comment>
<keyword evidence="5 11" id="KW-0808">Transferase</keyword>
<dbReference type="OrthoDB" id="9802228at2"/>
<dbReference type="SUPFAM" id="SSF53155">
    <property type="entry name" value="Methylated DNA-protein cysteine methyltransferase domain"/>
    <property type="match status" value="1"/>
</dbReference>
<dbReference type="Gene3D" id="1.10.10.10">
    <property type="entry name" value="Winged helix-like DNA-binding domain superfamily/Winged helix DNA-binding domain"/>
    <property type="match status" value="1"/>
</dbReference>
<accession>A0A7M1LGP0</accession>
<keyword evidence="4 11" id="KW-0489">Methyltransferase</keyword>
<evidence type="ECO:0000256" key="6">
    <source>
        <dbReference type="ARBA" id="ARBA00022763"/>
    </source>
</evidence>
<dbReference type="InterPro" id="IPR036217">
    <property type="entry name" value="MethylDNA_cys_MeTrfase_DNAb"/>
</dbReference>
<dbReference type="AlphaFoldDB" id="A0A7M1LGP0"/>
<evidence type="ECO:0000259" key="9">
    <source>
        <dbReference type="Pfam" id="PF01035"/>
    </source>
</evidence>
<dbReference type="InterPro" id="IPR001497">
    <property type="entry name" value="MethylDNA_cys_MeTrfase_AS"/>
</dbReference>
<dbReference type="Gene3D" id="3.30.160.70">
    <property type="entry name" value="Methylated DNA-protein cysteine methyltransferase domain"/>
    <property type="match status" value="1"/>
</dbReference>